<sequence length="95" mass="10478">MAGALASTVHFTNINLLSVDTNYLSKRAADQLRRFGNDSKASRHGDLPFVELLAFSVFTHDESKKYFSVSLTPVVCISATVTFALQFVAAPKIRR</sequence>
<name>A0A4Y2PBN0_ARAVE</name>
<evidence type="ECO:0000313" key="3">
    <source>
        <dbReference type="Proteomes" id="UP000499080"/>
    </source>
</evidence>
<dbReference type="AlphaFoldDB" id="A0A4Y2PBN0"/>
<keyword evidence="1" id="KW-1133">Transmembrane helix</keyword>
<keyword evidence="1" id="KW-0472">Membrane</keyword>
<feature type="transmembrane region" description="Helical" evidence="1">
    <location>
        <begin position="66"/>
        <end position="89"/>
    </location>
</feature>
<reference evidence="2 3" key="1">
    <citation type="journal article" date="2019" name="Sci. Rep.">
        <title>Orb-weaving spider Araneus ventricosus genome elucidates the spidroin gene catalogue.</title>
        <authorList>
            <person name="Kono N."/>
            <person name="Nakamura H."/>
            <person name="Ohtoshi R."/>
            <person name="Moran D.A.P."/>
            <person name="Shinohara A."/>
            <person name="Yoshida Y."/>
            <person name="Fujiwara M."/>
            <person name="Mori M."/>
            <person name="Tomita M."/>
            <person name="Arakawa K."/>
        </authorList>
    </citation>
    <scope>NUCLEOTIDE SEQUENCE [LARGE SCALE GENOMIC DNA]</scope>
</reference>
<gene>
    <name evidence="2" type="ORF">AVEN_175944_1</name>
</gene>
<accession>A0A4Y2PBN0</accession>
<organism evidence="2 3">
    <name type="scientific">Araneus ventricosus</name>
    <name type="common">Orbweaver spider</name>
    <name type="synonym">Epeira ventricosa</name>
    <dbReference type="NCBI Taxonomy" id="182803"/>
    <lineage>
        <taxon>Eukaryota</taxon>
        <taxon>Metazoa</taxon>
        <taxon>Ecdysozoa</taxon>
        <taxon>Arthropoda</taxon>
        <taxon>Chelicerata</taxon>
        <taxon>Arachnida</taxon>
        <taxon>Araneae</taxon>
        <taxon>Araneomorphae</taxon>
        <taxon>Entelegynae</taxon>
        <taxon>Araneoidea</taxon>
        <taxon>Araneidae</taxon>
        <taxon>Araneus</taxon>
    </lineage>
</organism>
<keyword evidence="3" id="KW-1185">Reference proteome</keyword>
<proteinExistence type="predicted"/>
<dbReference type="EMBL" id="BGPR01011058">
    <property type="protein sequence ID" value="GBN49385.1"/>
    <property type="molecule type" value="Genomic_DNA"/>
</dbReference>
<dbReference type="Proteomes" id="UP000499080">
    <property type="component" value="Unassembled WGS sequence"/>
</dbReference>
<evidence type="ECO:0000313" key="2">
    <source>
        <dbReference type="EMBL" id="GBN49385.1"/>
    </source>
</evidence>
<protein>
    <submittedName>
        <fullName evidence="2">Uncharacterized protein</fullName>
    </submittedName>
</protein>
<evidence type="ECO:0000256" key="1">
    <source>
        <dbReference type="SAM" id="Phobius"/>
    </source>
</evidence>
<keyword evidence="1" id="KW-0812">Transmembrane</keyword>
<comment type="caution">
    <text evidence="2">The sequence shown here is derived from an EMBL/GenBank/DDBJ whole genome shotgun (WGS) entry which is preliminary data.</text>
</comment>